<sequence length="309" mass="34667">MQRNIQYFILDVFAEEKYTGNQLAVFLDLEQRLSDAGMLTITREINFAESAFIRSREADGTFGVRIFTPEYEVPFAGHPSLGSAYVIAKHLETYPRNRLILRLKKGDIPIDIQNPERLDESRFTMHQASPKFGPVFSAETIGEVINLPLSALDDTMPFEVISTGLPYLIVFLSGIKAMKELHLNDERVIEFLKANGLHKSNSFSGLTTSFFFVSTETSATHIDYRVRMFAVENEKLWEDAATGSANGCLLAYLLKHSKKSQSVVVEQGIEMGRRSIIYLDGELKHKTYSLRVGGQVAPISSGSWGHEGF</sequence>
<evidence type="ECO:0000313" key="3">
    <source>
        <dbReference type="EMBL" id="NHF60456.1"/>
    </source>
</evidence>
<reference evidence="3" key="2">
    <citation type="submission" date="2020-03" db="EMBL/GenBank/DDBJ databases">
        <title>Flavobacteriaceae bacterium strain TP-CH-4, a member of the family Flavobacteriaceae isolated from a deep-sea seamount.</title>
        <authorList>
            <person name="Zhang D.-C."/>
        </authorList>
    </citation>
    <scope>NUCLEOTIDE SEQUENCE</scope>
    <source>
        <strain evidence="3">TP-CH-4</strain>
    </source>
</reference>
<dbReference type="EMBL" id="VIKU02000004">
    <property type="protein sequence ID" value="NHF60456.1"/>
    <property type="molecule type" value="Genomic_DNA"/>
</dbReference>
<dbReference type="Pfam" id="PF02567">
    <property type="entry name" value="PhzC-PhzF"/>
    <property type="match status" value="1"/>
</dbReference>
<dbReference type="PIRSF" id="PIRSF016184">
    <property type="entry name" value="PhzC_PhzF"/>
    <property type="match status" value="1"/>
</dbReference>
<organism evidence="3 4">
    <name type="scientific">Pelagihabitans pacificus</name>
    <dbReference type="NCBI Taxonomy" id="2696054"/>
    <lineage>
        <taxon>Bacteria</taxon>
        <taxon>Pseudomonadati</taxon>
        <taxon>Bacteroidota</taxon>
        <taxon>Flavobacteriia</taxon>
        <taxon>Flavobacteriales</taxon>
        <taxon>Flavobacteriaceae</taxon>
        <taxon>Pelagihabitans</taxon>
    </lineage>
</organism>
<dbReference type="GO" id="GO:0016853">
    <property type="term" value="F:isomerase activity"/>
    <property type="evidence" value="ECO:0007669"/>
    <property type="project" value="TreeGrafter"/>
</dbReference>
<reference evidence="3" key="1">
    <citation type="submission" date="2019-07" db="EMBL/GenBank/DDBJ databases">
        <authorList>
            <person name="De-Chao Zhang Q."/>
        </authorList>
    </citation>
    <scope>NUCLEOTIDE SEQUENCE</scope>
    <source>
        <strain evidence="3">TP-CH-4</strain>
    </source>
</reference>
<dbReference type="Gene3D" id="3.10.310.10">
    <property type="entry name" value="Diaminopimelate Epimerase, Chain A, domain 1"/>
    <property type="match status" value="2"/>
</dbReference>
<dbReference type="PANTHER" id="PTHR13774:SF32">
    <property type="entry name" value="ANTISENSE-ENHANCING SEQUENCE 1"/>
    <property type="match status" value="1"/>
</dbReference>
<dbReference type="Proteomes" id="UP000707206">
    <property type="component" value="Unassembled WGS sequence"/>
</dbReference>
<name>A0A967AU66_9FLAO</name>
<keyword evidence="4" id="KW-1185">Reference proteome</keyword>
<accession>A0A967AU66</accession>
<dbReference type="AlphaFoldDB" id="A0A967AU66"/>
<evidence type="ECO:0000313" key="4">
    <source>
        <dbReference type="Proteomes" id="UP000707206"/>
    </source>
</evidence>
<dbReference type="NCBIfam" id="TIGR00654">
    <property type="entry name" value="PhzF_family"/>
    <property type="match status" value="1"/>
</dbReference>
<feature type="active site" evidence="2">
    <location>
        <position position="49"/>
    </location>
</feature>
<evidence type="ECO:0000256" key="1">
    <source>
        <dbReference type="ARBA" id="ARBA00008270"/>
    </source>
</evidence>
<dbReference type="InterPro" id="IPR003719">
    <property type="entry name" value="Phenazine_PhzF-like"/>
</dbReference>
<protein>
    <submittedName>
        <fullName evidence="3">PhzF family phenazine biosynthesis protein</fullName>
    </submittedName>
</protein>
<dbReference type="RefSeq" id="WP_152574961.1">
    <property type="nucleotide sequence ID" value="NZ_VIKU02000004.1"/>
</dbReference>
<evidence type="ECO:0000256" key="2">
    <source>
        <dbReference type="PIRSR" id="PIRSR016184-1"/>
    </source>
</evidence>
<dbReference type="SUPFAM" id="SSF54506">
    <property type="entry name" value="Diaminopimelate epimerase-like"/>
    <property type="match status" value="1"/>
</dbReference>
<dbReference type="PANTHER" id="PTHR13774">
    <property type="entry name" value="PHENAZINE BIOSYNTHESIS PROTEIN"/>
    <property type="match status" value="1"/>
</dbReference>
<dbReference type="GO" id="GO:0005737">
    <property type="term" value="C:cytoplasm"/>
    <property type="evidence" value="ECO:0007669"/>
    <property type="project" value="TreeGrafter"/>
</dbReference>
<comment type="caution">
    <text evidence="3">The sequence shown here is derived from an EMBL/GenBank/DDBJ whole genome shotgun (WGS) entry which is preliminary data.</text>
</comment>
<comment type="similarity">
    <text evidence="1">Belongs to the PhzF family.</text>
</comment>
<gene>
    <name evidence="3" type="ORF">FK220_013965</name>
</gene>
<proteinExistence type="inferred from homology"/>